<keyword evidence="1 4" id="KW-0808">Transferase</keyword>
<feature type="domain" description="N-acetyltransferase" evidence="3">
    <location>
        <begin position="103"/>
        <end position="245"/>
    </location>
</feature>
<evidence type="ECO:0000313" key="5">
    <source>
        <dbReference type="Proteomes" id="UP000199337"/>
    </source>
</evidence>
<dbReference type="CDD" id="cd04301">
    <property type="entry name" value="NAT_SF"/>
    <property type="match status" value="1"/>
</dbReference>
<dbReference type="Proteomes" id="UP000199337">
    <property type="component" value="Unassembled WGS sequence"/>
</dbReference>
<protein>
    <submittedName>
        <fullName evidence="4">Acetyltransferase (GNAT) family protein</fullName>
    </submittedName>
</protein>
<accession>A0A1I2SZM3</accession>
<dbReference type="RefSeq" id="WP_092471312.1">
    <property type="nucleotide sequence ID" value="NZ_FOOX01000006.1"/>
</dbReference>
<dbReference type="SUPFAM" id="SSF55729">
    <property type="entry name" value="Acyl-CoA N-acyltransferases (Nat)"/>
    <property type="match status" value="1"/>
</dbReference>
<dbReference type="STRING" id="341036.SAMN05660649_02089"/>
<evidence type="ECO:0000313" key="4">
    <source>
        <dbReference type="EMBL" id="SFG58172.1"/>
    </source>
</evidence>
<dbReference type="PANTHER" id="PTHR43420">
    <property type="entry name" value="ACETYLTRANSFERASE"/>
    <property type="match status" value="1"/>
</dbReference>
<keyword evidence="5" id="KW-1185">Reference proteome</keyword>
<evidence type="ECO:0000256" key="1">
    <source>
        <dbReference type="ARBA" id="ARBA00022679"/>
    </source>
</evidence>
<dbReference type="InterPro" id="IPR050680">
    <property type="entry name" value="YpeA/RimI_acetyltransf"/>
</dbReference>
<dbReference type="PANTHER" id="PTHR43420:SF12">
    <property type="entry name" value="N-ACETYLTRANSFERASE DOMAIN-CONTAINING PROTEIN"/>
    <property type="match status" value="1"/>
</dbReference>
<evidence type="ECO:0000259" key="3">
    <source>
        <dbReference type="PROSITE" id="PS51186"/>
    </source>
</evidence>
<dbReference type="PROSITE" id="PS51186">
    <property type="entry name" value="GNAT"/>
    <property type="match status" value="1"/>
</dbReference>
<organism evidence="4 5">
    <name type="scientific">Desulfotruncus arcticus DSM 17038</name>
    <dbReference type="NCBI Taxonomy" id="1121424"/>
    <lineage>
        <taxon>Bacteria</taxon>
        <taxon>Bacillati</taxon>
        <taxon>Bacillota</taxon>
        <taxon>Clostridia</taxon>
        <taxon>Eubacteriales</taxon>
        <taxon>Desulfallaceae</taxon>
        <taxon>Desulfotruncus</taxon>
    </lineage>
</organism>
<sequence>MIKTIEELSMNAWPAFQTNLYDGWVLRFADGYTKRANSINPLYNSTIPLDQKIACCETKYMRQNLPVVFKLTLGSFPKDIDSNLKKKGYAKLDETSVRVLKMSRYSRRKPEDVCIEKNLNNDWFDGFVKCSNIANTRDQLSAKQIMDNIVGEVIYVSKKIEENIIGCGLGVIERCHVGIFDIVVDKNYRGKGYGQDIIDGILNTAANKGVNTAYLQVVVGNLPAEKLYDKLGFTEAYRYWYRKKS</sequence>
<keyword evidence="2" id="KW-0012">Acyltransferase</keyword>
<evidence type="ECO:0000256" key="2">
    <source>
        <dbReference type="ARBA" id="ARBA00023315"/>
    </source>
</evidence>
<name>A0A1I2SZM3_9FIRM</name>
<reference evidence="5" key="1">
    <citation type="submission" date="2016-10" db="EMBL/GenBank/DDBJ databases">
        <authorList>
            <person name="Varghese N."/>
            <person name="Submissions S."/>
        </authorList>
    </citation>
    <scope>NUCLEOTIDE SEQUENCE [LARGE SCALE GENOMIC DNA]</scope>
    <source>
        <strain evidence="5">DSM 17038</strain>
    </source>
</reference>
<dbReference type="InterPro" id="IPR016181">
    <property type="entry name" value="Acyl_CoA_acyltransferase"/>
</dbReference>
<dbReference type="GO" id="GO:0016747">
    <property type="term" value="F:acyltransferase activity, transferring groups other than amino-acyl groups"/>
    <property type="evidence" value="ECO:0007669"/>
    <property type="project" value="InterPro"/>
</dbReference>
<gene>
    <name evidence="4" type="ORF">SAMN05660649_02089</name>
</gene>
<dbReference type="AlphaFoldDB" id="A0A1I2SZM3"/>
<dbReference type="Pfam" id="PF24553">
    <property type="entry name" value="Rv0428c_C"/>
    <property type="match status" value="1"/>
</dbReference>
<dbReference type="OrthoDB" id="9775804at2"/>
<dbReference type="EMBL" id="FOOX01000006">
    <property type="protein sequence ID" value="SFG58172.1"/>
    <property type="molecule type" value="Genomic_DNA"/>
</dbReference>
<dbReference type="InterPro" id="IPR056935">
    <property type="entry name" value="Rv0428c-like_C"/>
</dbReference>
<dbReference type="Gene3D" id="3.40.630.30">
    <property type="match status" value="1"/>
</dbReference>
<dbReference type="InterPro" id="IPR000182">
    <property type="entry name" value="GNAT_dom"/>
</dbReference>
<proteinExistence type="predicted"/>